<proteinExistence type="predicted"/>
<feature type="region of interest" description="Disordered" evidence="1">
    <location>
        <begin position="528"/>
        <end position="622"/>
    </location>
</feature>
<dbReference type="AlphaFoldDB" id="A0A812QB29"/>
<dbReference type="Proteomes" id="UP000604046">
    <property type="component" value="Unassembled WGS sequence"/>
</dbReference>
<feature type="compositionally biased region" description="Basic residues" evidence="1">
    <location>
        <begin position="559"/>
        <end position="580"/>
    </location>
</feature>
<reference evidence="2" key="1">
    <citation type="submission" date="2021-02" db="EMBL/GenBank/DDBJ databases">
        <authorList>
            <person name="Dougan E. K."/>
            <person name="Rhodes N."/>
            <person name="Thang M."/>
            <person name="Chan C."/>
        </authorList>
    </citation>
    <scope>NUCLEOTIDE SEQUENCE</scope>
</reference>
<protein>
    <submittedName>
        <fullName evidence="2">Trank1 protein</fullName>
    </submittedName>
</protein>
<accession>A0A812QB29</accession>
<keyword evidence="3" id="KW-1185">Reference proteome</keyword>
<organism evidence="2 3">
    <name type="scientific">Symbiodinium natans</name>
    <dbReference type="NCBI Taxonomy" id="878477"/>
    <lineage>
        <taxon>Eukaryota</taxon>
        <taxon>Sar</taxon>
        <taxon>Alveolata</taxon>
        <taxon>Dinophyceae</taxon>
        <taxon>Suessiales</taxon>
        <taxon>Symbiodiniaceae</taxon>
        <taxon>Symbiodinium</taxon>
    </lineage>
</organism>
<feature type="compositionally biased region" description="Low complexity" evidence="1">
    <location>
        <begin position="605"/>
        <end position="614"/>
    </location>
</feature>
<feature type="compositionally biased region" description="Low complexity" evidence="1">
    <location>
        <begin position="543"/>
        <end position="558"/>
    </location>
</feature>
<feature type="compositionally biased region" description="Acidic residues" evidence="1">
    <location>
        <begin position="528"/>
        <end position="539"/>
    </location>
</feature>
<sequence>MWAEGQRTGWDFEGLYAQAYRLFDVMISTKEVLEDCFGHLSYRNKQDNRNPLQMSVERVFFHAALSPRWVDKAWPRIGLQPGDLRNPESLNFSRGKDMFLPSKHRSSETYTELKAIVDAGRKKAPAGIGNARLDATRPAGHLGDYRAVGALCSLRCLAGHEFKDIGGCWCTELFQEGFLYRDCESGHVYLCLGYHFQTAFLWKTTACSHDFFLLSEAELELKECKDRFRTMSLTEVFKPSGEENSPWKGMPCELPGSMPHAQRGILFRKTSDEEGLVSFWLQHGRFTQNMTFARDLCIAVGIAPEKKPKGGTSTESYLMTLVTTYLTHLTDTEKQAVVKRLLSDKTTNAQSPFSKLGEESSKCLPSVLQVLSAEPDFDKFAALKVAVDDEKRAELVFRTEGWRRDKANERTPALIKNLRPQAPGCILNWQPALNQFAGYFTRRKAMHSTARVYGGKWTQTQAALIRLTVSCATIASQSHAASVATKDVTAKPSAAQVKDALDRVLAGELDPGEPDAEAAGLPEVIPEEDAEKQDADSDNNQESSVSSASSSSSDSSSSSHKKKKKKSKSSKQKKISKHKKQDGAKASAAPAKAKPATEDKKAKALSKASRAKPPAVEPKAKQPTAGAFFLLACFFNRYHV</sequence>
<dbReference type="OrthoDB" id="10557054at2759"/>
<gene>
    <name evidence="2" type="primary">Trank1</name>
    <name evidence="2" type="ORF">SNAT2548_LOCUS20564</name>
</gene>
<comment type="caution">
    <text evidence="2">The sequence shown here is derived from an EMBL/GenBank/DDBJ whole genome shotgun (WGS) entry which is preliminary data.</text>
</comment>
<evidence type="ECO:0000313" key="2">
    <source>
        <dbReference type="EMBL" id="CAE7376438.1"/>
    </source>
</evidence>
<evidence type="ECO:0000256" key="1">
    <source>
        <dbReference type="SAM" id="MobiDB-lite"/>
    </source>
</evidence>
<name>A0A812QB29_9DINO</name>
<dbReference type="EMBL" id="CAJNDS010002213">
    <property type="protein sequence ID" value="CAE7376438.1"/>
    <property type="molecule type" value="Genomic_DNA"/>
</dbReference>
<feature type="compositionally biased region" description="Low complexity" evidence="1">
    <location>
        <begin position="584"/>
        <end position="594"/>
    </location>
</feature>
<evidence type="ECO:0000313" key="3">
    <source>
        <dbReference type="Proteomes" id="UP000604046"/>
    </source>
</evidence>